<dbReference type="PANTHER" id="PTHR48100:SF1">
    <property type="entry name" value="HISTIDINE PHOSPHATASE FAMILY PROTEIN-RELATED"/>
    <property type="match status" value="1"/>
</dbReference>
<protein>
    <submittedName>
        <fullName evidence="2">Broad specificity phosphatase PhoE</fullName>
    </submittedName>
</protein>
<dbReference type="AlphaFoldDB" id="S5DK78"/>
<reference evidence="2" key="1">
    <citation type="journal article" date="2013" name="Sci. Rep.">
        <title>Metagenomics uncovers a new group of low GC and ultra-small marine Actinobacteria.</title>
        <authorList>
            <person name="Ghai R."/>
            <person name="Mizuno C.M."/>
            <person name="Picazo A."/>
            <person name="Camacho A."/>
            <person name="Rodriguez-Valera F."/>
        </authorList>
    </citation>
    <scope>NUCLEOTIDE SEQUENCE</scope>
</reference>
<dbReference type="InterPro" id="IPR029033">
    <property type="entry name" value="His_PPase_superfam"/>
</dbReference>
<dbReference type="SMART" id="SM00855">
    <property type="entry name" value="PGAM"/>
    <property type="match status" value="1"/>
</dbReference>
<proteinExistence type="predicted"/>
<evidence type="ECO:0000313" key="2">
    <source>
        <dbReference type="EMBL" id="AGQ19169.1"/>
    </source>
</evidence>
<dbReference type="GO" id="GO:0016791">
    <property type="term" value="F:phosphatase activity"/>
    <property type="evidence" value="ECO:0007669"/>
    <property type="project" value="TreeGrafter"/>
</dbReference>
<organism evidence="2">
    <name type="scientific">Candidatus Actinomarina minuta</name>
    <dbReference type="NCBI Taxonomy" id="1389454"/>
    <lineage>
        <taxon>Bacteria</taxon>
        <taxon>Bacillati</taxon>
        <taxon>Actinomycetota</taxon>
        <taxon>Actinomycetes</taxon>
        <taxon>Candidatus Actinomarinidae</taxon>
        <taxon>Candidatus Actinomarinales</taxon>
        <taxon>Candidatus Actinomarineae</taxon>
        <taxon>Candidatus Actinomarinaceae</taxon>
        <taxon>Candidatus Actinomarina</taxon>
    </lineage>
</organism>
<dbReference type="Gene3D" id="3.40.50.1240">
    <property type="entry name" value="Phosphoglycerate mutase-like"/>
    <property type="match status" value="1"/>
</dbReference>
<evidence type="ECO:0000256" key="1">
    <source>
        <dbReference type="PIRSR" id="PIRSR613078-2"/>
    </source>
</evidence>
<dbReference type="InterPro" id="IPR050275">
    <property type="entry name" value="PGM_Phosphatase"/>
</dbReference>
<feature type="binding site" evidence="1">
    <location>
        <position position="58"/>
    </location>
    <ligand>
        <name>substrate</name>
    </ligand>
</feature>
<accession>S5DK78</accession>
<dbReference type="PANTHER" id="PTHR48100">
    <property type="entry name" value="BROAD-SPECIFICITY PHOSPHATASE YOR283W-RELATED"/>
    <property type="match status" value="1"/>
</dbReference>
<dbReference type="GO" id="GO:0005737">
    <property type="term" value="C:cytoplasm"/>
    <property type="evidence" value="ECO:0007669"/>
    <property type="project" value="TreeGrafter"/>
</dbReference>
<name>S5DK78_9ACTN</name>
<dbReference type="InterPro" id="IPR013078">
    <property type="entry name" value="His_Pase_superF_clade-1"/>
</dbReference>
<dbReference type="Pfam" id="PF00300">
    <property type="entry name" value="His_Phos_1"/>
    <property type="match status" value="1"/>
</dbReference>
<dbReference type="CDD" id="cd07067">
    <property type="entry name" value="HP_PGM_like"/>
    <property type="match status" value="1"/>
</dbReference>
<dbReference type="SUPFAM" id="SSF53254">
    <property type="entry name" value="Phosphoglycerate mutase-like"/>
    <property type="match status" value="1"/>
</dbReference>
<dbReference type="EMBL" id="KC811124">
    <property type="protein sequence ID" value="AGQ19169.1"/>
    <property type="molecule type" value="Genomic_DNA"/>
</dbReference>
<sequence>MSKLFLRHGEVHNVKNIMYNDIPGYRLSENGISQAKKAGMYLKNNFNIDLIISSPILRARQTSSYVAEFLNVEIQISYNLYEWSGINGWTGTSFNEFSQTQDYPKYQENPINVTNISESLHKVYERVDSLYESSENALFVSHQDTIRAFTYYKTEGKDFNYEKPDHCGIQEIINGEVVTHNY</sequence>